<dbReference type="Gene3D" id="3.30.1490.20">
    <property type="entry name" value="ATP-grasp fold, A domain"/>
    <property type="match status" value="1"/>
</dbReference>
<dbReference type="InterPro" id="IPR013815">
    <property type="entry name" value="ATP_grasp_subdomain_1"/>
</dbReference>
<keyword evidence="1" id="KW-0464">Manganese</keyword>
<dbReference type="PROSITE" id="PS50975">
    <property type="entry name" value="ATP_GRASP"/>
    <property type="match status" value="1"/>
</dbReference>
<proteinExistence type="predicted"/>
<evidence type="ECO:0000313" key="5">
    <source>
        <dbReference type="Proteomes" id="UP001163726"/>
    </source>
</evidence>
<dbReference type="InterPro" id="IPR025839">
    <property type="entry name" value="RLAN_dom"/>
</dbReference>
<reference evidence="4" key="1">
    <citation type="submission" date="2022-10" db="EMBL/GenBank/DDBJ databases">
        <title>Catenovulum adriacola sp. nov. isolated in the Harbour of Susak.</title>
        <authorList>
            <person name="Schoch T."/>
            <person name="Reich S.J."/>
            <person name="Stoeferle S."/>
            <person name="Flaiz M."/>
            <person name="Kazda M."/>
            <person name="Riedel C.U."/>
            <person name="Duerre P."/>
        </authorList>
    </citation>
    <scope>NUCLEOTIDE SEQUENCE</scope>
    <source>
        <strain evidence="4">TS8</strain>
    </source>
</reference>
<dbReference type="PANTHER" id="PTHR21621:SF0">
    <property type="entry name" value="BETA-CITRYLGLUTAMATE SYNTHASE B-RELATED"/>
    <property type="match status" value="1"/>
</dbReference>
<evidence type="ECO:0000313" key="4">
    <source>
        <dbReference type="EMBL" id="WAJ70234.1"/>
    </source>
</evidence>
<organism evidence="4 5">
    <name type="scientific">Catenovulum adriaticum</name>
    <dbReference type="NCBI Taxonomy" id="2984846"/>
    <lineage>
        <taxon>Bacteria</taxon>
        <taxon>Pseudomonadati</taxon>
        <taxon>Pseudomonadota</taxon>
        <taxon>Gammaproteobacteria</taxon>
        <taxon>Alteromonadales</taxon>
        <taxon>Alteromonadaceae</taxon>
        <taxon>Catenovulum</taxon>
    </lineage>
</organism>
<gene>
    <name evidence="4" type="ORF">OLW01_13990</name>
</gene>
<keyword evidence="2" id="KW-0547">Nucleotide-binding</keyword>
<protein>
    <submittedName>
        <fullName evidence="4">RimK family protein</fullName>
    </submittedName>
</protein>
<dbReference type="Proteomes" id="UP001163726">
    <property type="component" value="Chromosome"/>
</dbReference>
<dbReference type="Pfam" id="PF14401">
    <property type="entry name" value="RLAN"/>
    <property type="match status" value="1"/>
</dbReference>
<keyword evidence="5" id="KW-1185">Reference proteome</keyword>
<dbReference type="PANTHER" id="PTHR21621">
    <property type="entry name" value="RIBOSOMAL PROTEIN S6 MODIFICATION PROTEIN"/>
    <property type="match status" value="1"/>
</dbReference>
<dbReference type="SUPFAM" id="SSF56059">
    <property type="entry name" value="Glutathione synthetase ATP-binding domain-like"/>
    <property type="match status" value="1"/>
</dbReference>
<evidence type="ECO:0000259" key="3">
    <source>
        <dbReference type="PROSITE" id="PS50975"/>
    </source>
</evidence>
<accession>A0ABY7APJ4</accession>
<name>A0ABY7APJ4_9ALTE</name>
<evidence type="ECO:0000256" key="1">
    <source>
        <dbReference type="ARBA" id="ARBA00023211"/>
    </source>
</evidence>
<dbReference type="RefSeq" id="WP_268074537.1">
    <property type="nucleotide sequence ID" value="NZ_CP109965.1"/>
</dbReference>
<keyword evidence="2" id="KW-0067">ATP-binding</keyword>
<dbReference type="Pfam" id="PF08443">
    <property type="entry name" value="RimK"/>
    <property type="match status" value="1"/>
</dbReference>
<dbReference type="InterPro" id="IPR011761">
    <property type="entry name" value="ATP-grasp"/>
</dbReference>
<sequence>MHANLIVVDDLTELSGFELDDYVISFEQYLADHPKKSIRKLRLINLCNATQYLSKGYYCSLLAEARGHKVFPSVNTMNDLRNEQLYKLQISGALLPNLAKDSQIHQTSEFELYVFLGQSQISGFEHLAKQVFGLFSAPILHLVLATGNWSIKSVSYRSLSDLNAEQKKQFVDALFKFNQKQWTQQKPKKVYRWDMAILVNPEEKLPPSDKTAINKMLKAAKKVGIRAELIGAHELSRLTEFDALFIRETTAIDHHTYQFARKAELEGMVVIDDPASILRCCNKVFLQDAFTYNKVPALKTISVSSSDQQTLDHIESEFSYPVVLKVPESAFSLGVFKVKNRQELAESLDKLLIKSALILVQTYMYTEFDWRIGVLNNKPLYACKYLMARNHWQIYNHNAKRGTSGGFETLPTFEVPKVVLDAALKASKVIGNGLYGVDIKQQGKQAFVIEINDNPSLDSGIEDAYLGDELYMIIMSEMARRLELRGR</sequence>
<feature type="domain" description="ATP-grasp" evidence="3">
    <location>
        <begin position="287"/>
        <end position="479"/>
    </location>
</feature>
<dbReference type="EMBL" id="CP109965">
    <property type="protein sequence ID" value="WAJ70234.1"/>
    <property type="molecule type" value="Genomic_DNA"/>
</dbReference>
<dbReference type="Gene3D" id="3.30.470.20">
    <property type="entry name" value="ATP-grasp fold, B domain"/>
    <property type="match status" value="1"/>
</dbReference>
<evidence type="ECO:0000256" key="2">
    <source>
        <dbReference type="PROSITE-ProRule" id="PRU00409"/>
    </source>
</evidence>
<dbReference type="InterPro" id="IPR013651">
    <property type="entry name" value="ATP-grasp_RimK-type"/>
</dbReference>